<protein>
    <recommendedName>
        <fullName evidence="4">Secreted protein</fullName>
    </recommendedName>
</protein>
<evidence type="ECO:0008006" key="4">
    <source>
        <dbReference type="Google" id="ProtNLM"/>
    </source>
</evidence>
<keyword evidence="1" id="KW-0732">Signal</keyword>
<keyword evidence="3" id="KW-1185">Reference proteome</keyword>
<reference evidence="2" key="2">
    <citation type="submission" date="2025-09" db="UniProtKB">
        <authorList>
            <consortium name="Ensembl"/>
        </authorList>
    </citation>
    <scope>IDENTIFICATION</scope>
</reference>
<dbReference type="Proteomes" id="UP000694388">
    <property type="component" value="Unplaced"/>
</dbReference>
<evidence type="ECO:0000313" key="3">
    <source>
        <dbReference type="Proteomes" id="UP000694388"/>
    </source>
</evidence>
<feature type="signal peptide" evidence="1">
    <location>
        <begin position="1"/>
        <end position="19"/>
    </location>
</feature>
<accession>A0A8C4Q9T7</accession>
<name>A0A8C4Q9T7_EPTBU</name>
<proteinExistence type="predicted"/>
<organism evidence="2 3">
    <name type="scientific">Eptatretus burgeri</name>
    <name type="common">Inshore hagfish</name>
    <dbReference type="NCBI Taxonomy" id="7764"/>
    <lineage>
        <taxon>Eukaryota</taxon>
        <taxon>Metazoa</taxon>
        <taxon>Chordata</taxon>
        <taxon>Craniata</taxon>
        <taxon>Vertebrata</taxon>
        <taxon>Cyclostomata</taxon>
        <taxon>Myxini</taxon>
        <taxon>Myxiniformes</taxon>
        <taxon>Myxinidae</taxon>
        <taxon>Eptatretinae</taxon>
        <taxon>Eptatretus</taxon>
    </lineage>
</organism>
<reference evidence="2" key="1">
    <citation type="submission" date="2025-08" db="UniProtKB">
        <authorList>
            <consortium name="Ensembl"/>
        </authorList>
    </citation>
    <scope>IDENTIFICATION</scope>
</reference>
<evidence type="ECO:0000256" key="1">
    <source>
        <dbReference type="SAM" id="SignalP"/>
    </source>
</evidence>
<evidence type="ECO:0000313" key="2">
    <source>
        <dbReference type="Ensembl" id="ENSEBUP00000012166.1"/>
    </source>
</evidence>
<dbReference type="AlphaFoldDB" id="A0A8C4Q9T7"/>
<dbReference type="Ensembl" id="ENSEBUT00000012742.1">
    <property type="protein sequence ID" value="ENSEBUP00000012166.1"/>
    <property type="gene ID" value="ENSEBUG00000007755.1"/>
</dbReference>
<feature type="chain" id="PRO_5034859410" description="Secreted protein" evidence="1">
    <location>
        <begin position="20"/>
        <end position="246"/>
    </location>
</feature>
<sequence>MDTWLVFLMLILLTRFSQRGSLVSGEANGDGPGICLWDGQTEAPGVESGSSHRFQPQDPLLGAPQFCARETHRTEDPSLCSRPLLVPGVPQLTARALVTAWESVCLHVHGSAHSVSFCSITSKISSMAVVMRRKAYCLRYGLFRYAFGTTSIPQPYLRNSLALHATMSQRYRNTLCLLECIASCTPSTVTLCQGISKKENITYFQQWQNHCPGKQSTIRQHPSWYLLRGKHKHSEKGNLLKGPVTP</sequence>